<evidence type="ECO:0000313" key="3">
    <source>
        <dbReference type="EMBL" id="JAP76559.1"/>
    </source>
</evidence>
<evidence type="ECO:0000256" key="2">
    <source>
        <dbReference type="SAM" id="SignalP"/>
    </source>
</evidence>
<reference evidence="3" key="1">
    <citation type="journal article" date="2016" name="Ticks Tick Borne Dis.">
        <title>De novo assembly and annotation of the salivary gland transcriptome of Rhipicephalus appendiculatus male and female ticks during blood feeding.</title>
        <authorList>
            <person name="de Castro M.H."/>
            <person name="de Klerk D."/>
            <person name="Pienaar R."/>
            <person name="Latif A.A."/>
            <person name="Rees D.J."/>
            <person name="Mans B.J."/>
        </authorList>
    </citation>
    <scope>NUCLEOTIDE SEQUENCE</scope>
    <source>
        <tissue evidence="3">Salivary glands</tissue>
    </source>
</reference>
<keyword evidence="2" id="KW-0732">Signal</keyword>
<feature type="compositionally biased region" description="Basic and acidic residues" evidence="1">
    <location>
        <begin position="52"/>
        <end position="65"/>
    </location>
</feature>
<feature type="chain" id="PRO_5012317090" description="Secreted protein" evidence="2">
    <location>
        <begin position="16"/>
        <end position="98"/>
    </location>
</feature>
<accession>A0A131YB91</accession>
<dbReference type="EMBL" id="GEDV01011998">
    <property type="protein sequence ID" value="JAP76559.1"/>
    <property type="molecule type" value="Transcribed_RNA"/>
</dbReference>
<name>A0A131YB91_RHIAP</name>
<sequence>MVYVSVLFHFLLSLAIHRHKFRKSGTPVTSLAIFAAHEVFVNAVAPHEKKNHAVRETFVHGPREKKTARKQKTQPPPPFLEALCNSRGLAMAPGSIHQ</sequence>
<proteinExistence type="predicted"/>
<organism evidence="3">
    <name type="scientific">Rhipicephalus appendiculatus</name>
    <name type="common">Brown ear tick</name>
    <dbReference type="NCBI Taxonomy" id="34631"/>
    <lineage>
        <taxon>Eukaryota</taxon>
        <taxon>Metazoa</taxon>
        <taxon>Ecdysozoa</taxon>
        <taxon>Arthropoda</taxon>
        <taxon>Chelicerata</taxon>
        <taxon>Arachnida</taxon>
        <taxon>Acari</taxon>
        <taxon>Parasitiformes</taxon>
        <taxon>Ixodida</taxon>
        <taxon>Ixodoidea</taxon>
        <taxon>Ixodidae</taxon>
        <taxon>Rhipicephalinae</taxon>
        <taxon>Rhipicephalus</taxon>
        <taxon>Rhipicephalus</taxon>
    </lineage>
</organism>
<feature type="region of interest" description="Disordered" evidence="1">
    <location>
        <begin position="52"/>
        <end position="79"/>
    </location>
</feature>
<dbReference type="AlphaFoldDB" id="A0A131YB91"/>
<evidence type="ECO:0008006" key="4">
    <source>
        <dbReference type="Google" id="ProtNLM"/>
    </source>
</evidence>
<evidence type="ECO:0000256" key="1">
    <source>
        <dbReference type="SAM" id="MobiDB-lite"/>
    </source>
</evidence>
<protein>
    <recommendedName>
        <fullName evidence="4">Secreted protein</fullName>
    </recommendedName>
</protein>
<feature type="signal peptide" evidence="2">
    <location>
        <begin position="1"/>
        <end position="15"/>
    </location>
</feature>